<proteinExistence type="predicted"/>
<dbReference type="AlphaFoldDB" id="A0A4Z2EUM8"/>
<name>A0A4Z2EUM8_9TELE</name>
<organism evidence="2 3">
    <name type="scientific">Liparis tanakae</name>
    <name type="common">Tanaka's snailfish</name>
    <dbReference type="NCBI Taxonomy" id="230148"/>
    <lineage>
        <taxon>Eukaryota</taxon>
        <taxon>Metazoa</taxon>
        <taxon>Chordata</taxon>
        <taxon>Craniata</taxon>
        <taxon>Vertebrata</taxon>
        <taxon>Euteleostomi</taxon>
        <taxon>Actinopterygii</taxon>
        <taxon>Neopterygii</taxon>
        <taxon>Teleostei</taxon>
        <taxon>Neoteleostei</taxon>
        <taxon>Acanthomorphata</taxon>
        <taxon>Eupercaria</taxon>
        <taxon>Perciformes</taxon>
        <taxon>Cottioidei</taxon>
        <taxon>Cottales</taxon>
        <taxon>Liparidae</taxon>
        <taxon>Liparis</taxon>
    </lineage>
</organism>
<gene>
    <name evidence="2" type="ORF">EYF80_057767</name>
</gene>
<dbReference type="Proteomes" id="UP000314294">
    <property type="component" value="Unassembled WGS sequence"/>
</dbReference>
<protein>
    <submittedName>
        <fullName evidence="2">Uncharacterized protein</fullName>
    </submittedName>
</protein>
<evidence type="ECO:0000313" key="3">
    <source>
        <dbReference type="Proteomes" id="UP000314294"/>
    </source>
</evidence>
<dbReference type="EMBL" id="SRLO01002943">
    <property type="protein sequence ID" value="TNN32074.1"/>
    <property type="molecule type" value="Genomic_DNA"/>
</dbReference>
<sequence length="142" mass="15392">MKGKRQPFSIGSVSRKMKRRPELLRSPAGKKRPRFIFTRSGAKISNERRAVRSRLRSGSGDLTVSPASGVLPAAGCTGALITAAEYEARGKTSPETSPTCVASADERPQNFVARNLRFPALANSPPLKGYPHALYASDFLFD</sequence>
<keyword evidence="3" id="KW-1185">Reference proteome</keyword>
<evidence type="ECO:0000313" key="2">
    <source>
        <dbReference type="EMBL" id="TNN32074.1"/>
    </source>
</evidence>
<reference evidence="2 3" key="1">
    <citation type="submission" date="2019-03" db="EMBL/GenBank/DDBJ databases">
        <title>First draft genome of Liparis tanakae, snailfish: a comprehensive survey of snailfish specific genes.</title>
        <authorList>
            <person name="Kim W."/>
            <person name="Song I."/>
            <person name="Jeong J.-H."/>
            <person name="Kim D."/>
            <person name="Kim S."/>
            <person name="Ryu S."/>
            <person name="Song J.Y."/>
            <person name="Lee S.K."/>
        </authorList>
    </citation>
    <scope>NUCLEOTIDE SEQUENCE [LARGE SCALE GENOMIC DNA]</scope>
    <source>
        <tissue evidence="2">Muscle</tissue>
    </source>
</reference>
<evidence type="ECO:0000256" key="1">
    <source>
        <dbReference type="SAM" id="MobiDB-lite"/>
    </source>
</evidence>
<feature type="region of interest" description="Disordered" evidence="1">
    <location>
        <begin position="1"/>
        <end position="32"/>
    </location>
</feature>
<accession>A0A4Z2EUM8</accession>
<comment type="caution">
    <text evidence="2">The sequence shown here is derived from an EMBL/GenBank/DDBJ whole genome shotgun (WGS) entry which is preliminary data.</text>
</comment>